<dbReference type="InterPro" id="IPR050549">
    <property type="entry name" value="MFS_Trehalose_Transporter"/>
</dbReference>
<dbReference type="Gene3D" id="1.20.1250.20">
    <property type="entry name" value="MFS general substrate transporter like domains"/>
    <property type="match status" value="1"/>
</dbReference>
<feature type="domain" description="Major facilitator superfamily (MFS) profile" evidence="10">
    <location>
        <begin position="43"/>
        <end position="466"/>
    </location>
</feature>
<feature type="transmembrane region" description="Helical" evidence="9">
    <location>
        <begin position="85"/>
        <end position="105"/>
    </location>
</feature>
<name>A0A9D3YXN9_DREPO</name>
<reference evidence="11" key="2">
    <citation type="submission" date="2020-11" db="EMBL/GenBank/DDBJ databases">
        <authorList>
            <person name="McCartney M.A."/>
            <person name="Auch B."/>
            <person name="Kono T."/>
            <person name="Mallez S."/>
            <person name="Becker A."/>
            <person name="Gohl D.M."/>
            <person name="Silverstein K.A.T."/>
            <person name="Koren S."/>
            <person name="Bechman K.B."/>
            <person name="Herman A."/>
            <person name="Abrahante J.E."/>
            <person name="Garbe J."/>
        </authorList>
    </citation>
    <scope>NUCLEOTIDE SEQUENCE</scope>
    <source>
        <strain evidence="11">Duluth1</strain>
        <tissue evidence="11">Whole animal</tissue>
    </source>
</reference>
<organism evidence="11 12">
    <name type="scientific">Dreissena polymorpha</name>
    <name type="common">Zebra mussel</name>
    <name type="synonym">Mytilus polymorpha</name>
    <dbReference type="NCBI Taxonomy" id="45954"/>
    <lineage>
        <taxon>Eukaryota</taxon>
        <taxon>Metazoa</taxon>
        <taxon>Spiralia</taxon>
        <taxon>Lophotrochozoa</taxon>
        <taxon>Mollusca</taxon>
        <taxon>Bivalvia</taxon>
        <taxon>Autobranchia</taxon>
        <taxon>Heteroconchia</taxon>
        <taxon>Euheterodonta</taxon>
        <taxon>Imparidentia</taxon>
        <taxon>Neoheterodontei</taxon>
        <taxon>Myida</taxon>
        <taxon>Dreissenoidea</taxon>
        <taxon>Dreissenidae</taxon>
        <taxon>Dreissena</taxon>
    </lineage>
</organism>
<comment type="similarity">
    <text evidence="7">Belongs to the major facilitator superfamily. Sugar transporter (TC 2.A.1.1) family.</text>
</comment>
<evidence type="ECO:0000256" key="5">
    <source>
        <dbReference type="ARBA" id="ARBA00023136"/>
    </source>
</evidence>
<keyword evidence="8" id="KW-0175">Coiled coil</keyword>
<dbReference type="GO" id="GO:0005886">
    <property type="term" value="C:plasma membrane"/>
    <property type="evidence" value="ECO:0007669"/>
    <property type="project" value="UniProtKB-SubCell"/>
</dbReference>
<feature type="transmembrane region" description="Helical" evidence="9">
    <location>
        <begin position="411"/>
        <end position="432"/>
    </location>
</feature>
<dbReference type="InterPro" id="IPR003663">
    <property type="entry name" value="Sugar/inositol_transpt"/>
</dbReference>
<sequence length="485" mass="53387">MDENDVSKNLIEAAEKDKVAMESLKTPTTPRHFSKKHEGTPWRLFFATICALLGALSFGFVIGYSSPAIPQLEKASLLVGEQKGWFGSLMTVGALFGGPLGGWSLEKFGRRMTMKVTALPFLLGWILIATAKGSTGLFLGRFLCGFGSGLVTVCVPVYVAEISTSSLRGTLGAGVQLLITLGILSAYSMSALKFVWTEIAYIGIGLSVLQFLVLFLIPETPRWLLVNKTKKEAVLALQQLRHQHADCEDECRDIEEGLDIKESFSWSEFRKPELSKPLIISVIIMIFQQFGGINAVMFYTESIFNSAGLKDGQMATVVIGAVQVVGTLLACLLMDRIGRRKLLIFAGAVMSIACFMFSWYYYKISHGANAENMGPLAVICLVLYIIGFSLGWGPIPMLIMSEIFPSRVRGAASAIAIFVNWSCAFIITKEFLFIQETIGPSMTFSMFACSCLFSVVYVWKKVPETKGKSLEDIELFFLGKSMMYV</sequence>
<evidence type="ECO:0000259" key="10">
    <source>
        <dbReference type="PROSITE" id="PS50850"/>
    </source>
</evidence>
<keyword evidence="12" id="KW-1185">Reference proteome</keyword>
<proteinExistence type="inferred from homology"/>
<accession>A0A9D3YXN9</accession>
<dbReference type="PANTHER" id="PTHR48021">
    <property type="match status" value="1"/>
</dbReference>
<evidence type="ECO:0000256" key="2">
    <source>
        <dbReference type="ARBA" id="ARBA00022475"/>
    </source>
</evidence>
<evidence type="ECO:0000256" key="3">
    <source>
        <dbReference type="ARBA" id="ARBA00022692"/>
    </source>
</evidence>
<dbReference type="Proteomes" id="UP000828390">
    <property type="component" value="Unassembled WGS sequence"/>
</dbReference>
<dbReference type="SUPFAM" id="SSF103473">
    <property type="entry name" value="MFS general substrate transporter"/>
    <property type="match status" value="1"/>
</dbReference>
<dbReference type="InterPro" id="IPR005829">
    <property type="entry name" value="Sugar_transporter_CS"/>
</dbReference>
<dbReference type="PROSITE" id="PS00216">
    <property type="entry name" value="SUGAR_TRANSPORT_1"/>
    <property type="match status" value="1"/>
</dbReference>
<feature type="transmembrane region" description="Helical" evidence="9">
    <location>
        <begin position="374"/>
        <end position="399"/>
    </location>
</feature>
<evidence type="ECO:0000256" key="8">
    <source>
        <dbReference type="SAM" id="Coils"/>
    </source>
</evidence>
<evidence type="ECO:0000313" key="11">
    <source>
        <dbReference type="EMBL" id="KAH3707844.1"/>
    </source>
</evidence>
<dbReference type="InterPro" id="IPR020846">
    <property type="entry name" value="MFS_dom"/>
</dbReference>
<dbReference type="PRINTS" id="PR00171">
    <property type="entry name" value="SUGRTRNSPORT"/>
</dbReference>
<feature type="transmembrane region" description="Helical" evidence="9">
    <location>
        <begin position="112"/>
        <end position="131"/>
    </location>
</feature>
<feature type="coiled-coil region" evidence="8">
    <location>
        <begin position="230"/>
        <end position="257"/>
    </location>
</feature>
<keyword evidence="2" id="KW-1003">Cell membrane</keyword>
<dbReference type="GO" id="GO:0051119">
    <property type="term" value="F:sugar transmembrane transporter activity"/>
    <property type="evidence" value="ECO:0007669"/>
    <property type="project" value="InterPro"/>
</dbReference>
<keyword evidence="6" id="KW-0325">Glycoprotein</keyword>
<dbReference type="AlphaFoldDB" id="A0A9D3YXN9"/>
<evidence type="ECO:0000256" key="1">
    <source>
        <dbReference type="ARBA" id="ARBA00004651"/>
    </source>
</evidence>
<dbReference type="EMBL" id="JAIWYP010000014">
    <property type="protein sequence ID" value="KAH3707844.1"/>
    <property type="molecule type" value="Genomic_DNA"/>
</dbReference>
<dbReference type="OrthoDB" id="6612291at2759"/>
<reference evidence="11" key="1">
    <citation type="journal article" date="2019" name="bioRxiv">
        <title>The Genome of the Zebra Mussel, Dreissena polymorpha: A Resource for Invasive Species Research.</title>
        <authorList>
            <person name="McCartney M.A."/>
            <person name="Auch B."/>
            <person name="Kono T."/>
            <person name="Mallez S."/>
            <person name="Zhang Y."/>
            <person name="Obille A."/>
            <person name="Becker A."/>
            <person name="Abrahante J.E."/>
            <person name="Garbe J."/>
            <person name="Badalamenti J.P."/>
            <person name="Herman A."/>
            <person name="Mangelson H."/>
            <person name="Liachko I."/>
            <person name="Sullivan S."/>
            <person name="Sone E.D."/>
            <person name="Koren S."/>
            <person name="Silverstein K.A.T."/>
            <person name="Beckman K.B."/>
            <person name="Gohl D.M."/>
        </authorList>
    </citation>
    <scope>NUCLEOTIDE SEQUENCE</scope>
    <source>
        <strain evidence="11">Duluth1</strain>
        <tissue evidence="11">Whole animal</tissue>
    </source>
</reference>
<dbReference type="InterPro" id="IPR005828">
    <property type="entry name" value="MFS_sugar_transport-like"/>
</dbReference>
<comment type="caution">
    <text evidence="11">The sequence shown here is derived from an EMBL/GenBank/DDBJ whole genome shotgun (WGS) entry which is preliminary data.</text>
</comment>
<feature type="transmembrane region" description="Helical" evidence="9">
    <location>
        <begin position="199"/>
        <end position="217"/>
    </location>
</feature>
<feature type="transmembrane region" description="Helical" evidence="9">
    <location>
        <begin position="167"/>
        <end position="187"/>
    </location>
</feature>
<keyword evidence="7" id="KW-0813">Transport</keyword>
<keyword evidence="3 9" id="KW-0812">Transmembrane</keyword>
<comment type="subcellular location">
    <subcellularLocation>
        <location evidence="1">Cell membrane</location>
        <topology evidence="1">Multi-pass membrane protein</topology>
    </subcellularLocation>
</comment>
<dbReference type="PROSITE" id="PS00217">
    <property type="entry name" value="SUGAR_TRANSPORT_2"/>
    <property type="match status" value="1"/>
</dbReference>
<keyword evidence="5 9" id="KW-0472">Membrane</keyword>
<gene>
    <name evidence="11" type="ORF">DPMN_067262</name>
</gene>
<feature type="transmembrane region" description="Helical" evidence="9">
    <location>
        <begin position="438"/>
        <end position="459"/>
    </location>
</feature>
<dbReference type="NCBIfam" id="TIGR00879">
    <property type="entry name" value="SP"/>
    <property type="match status" value="1"/>
</dbReference>
<evidence type="ECO:0000256" key="7">
    <source>
        <dbReference type="RuleBase" id="RU003346"/>
    </source>
</evidence>
<evidence type="ECO:0000256" key="6">
    <source>
        <dbReference type="ARBA" id="ARBA00023180"/>
    </source>
</evidence>
<feature type="transmembrane region" description="Helical" evidence="9">
    <location>
        <begin position="342"/>
        <end position="362"/>
    </location>
</feature>
<dbReference type="PROSITE" id="PS50850">
    <property type="entry name" value="MFS"/>
    <property type="match status" value="1"/>
</dbReference>
<feature type="transmembrane region" description="Helical" evidence="9">
    <location>
        <begin position="278"/>
        <end position="300"/>
    </location>
</feature>
<dbReference type="InterPro" id="IPR036259">
    <property type="entry name" value="MFS_trans_sf"/>
</dbReference>
<dbReference type="FunFam" id="1.20.1250.20:FF:000055">
    <property type="entry name" value="Facilitated trehalose transporter Tret1-2 homolog"/>
    <property type="match status" value="1"/>
</dbReference>
<feature type="transmembrane region" description="Helical" evidence="9">
    <location>
        <begin position="44"/>
        <end position="65"/>
    </location>
</feature>
<protein>
    <recommendedName>
        <fullName evidence="10">Major facilitator superfamily (MFS) profile domain-containing protein</fullName>
    </recommendedName>
</protein>
<feature type="transmembrane region" description="Helical" evidence="9">
    <location>
        <begin position="137"/>
        <end position="160"/>
    </location>
</feature>
<dbReference type="InterPro" id="IPR044775">
    <property type="entry name" value="MFS_ERD6/Tret1-like"/>
</dbReference>
<dbReference type="Pfam" id="PF00083">
    <property type="entry name" value="Sugar_tr"/>
    <property type="match status" value="1"/>
</dbReference>
<dbReference type="CDD" id="cd17358">
    <property type="entry name" value="MFS_GLUT6_8_Class3_like"/>
    <property type="match status" value="1"/>
</dbReference>
<evidence type="ECO:0000256" key="4">
    <source>
        <dbReference type="ARBA" id="ARBA00022989"/>
    </source>
</evidence>
<evidence type="ECO:0000313" key="12">
    <source>
        <dbReference type="Proteomes" id="UP000828390"/>
    </source>
</evidence>
<evidence type="ECO:0000256" key="9">
    <source>
        <dbReference type="SAM" id="Phobius"/>
    </source>
</evidence>
<dbReference type="PANTHER" id="PTHR48021:SF1">
    <property type="entry name" value="GH07001P-RELATED"/>
    <property type="match status" value="1"/>
</dbReference>
<feature type="transmembrane region" description="Helical" evidence="9">
    <location>
        <begin position="312"/>
        <end position="333"/>
    </location>
</feature>
<keyword evidence="4 9" id="KW-1133">Transmembrane helix</keyword>